<evidence type="ECO:0000313" key="1">
    <source>
        <dbReference type="EMBL" id="NVO86700.1"/>
    </source>
</evidence>
<gene>
    <name evidence="1" type="ORF">HW556_17595</name>
</gene>
<sequence>MPASLLWQSILVFLKRKPIPYTNLPKYWQVIHTKTLIHIPVNNSDLGMKTQPCQLFAYCETSGAPVGICALTEALAWRGTEHEQTLYWDVIEAIGQTLLFEFDNAHQFFNTETGNFALYQSTDGKELVVAEFISIELDVVIPWSGIAFSCNTDTRAPLNLKGLTCFFDAALTLPNGILPHVSLYAIAQVAPWNIAVLDCNYDTAYEVEFKSETMQIQGICFRKEHI</sequence>
<dbReference type="Proteomes" id="UP000626554">
    <property type="component" value="Unassembled WGS sequence"/>
</dbReference>
<proteinExistence type="predicted"/>
<evidence type="ECO:0000313" key="2">
    <source>
        <dbReference type="Proteomes" id="UP000626554"/>
    </source>
</evidence>
<organism evidence="1 2">
    <name type="scientific">Hymenobacter terrestris</name>
    <dbReference type="NCBI Taxonomy" id="2748310"/>
    <lineage>
        <taxon>Bacteria</taxon>
        <taxon>Pseudomonadati</taxon>
        <taxon>Bacteroidota</taxon>
        <taxon>Cytophagia</taxon>
        <taxon>Cytophagales</taxon>
        <taxon>Hymenobacteraceae</taxon>
        <taxon>Hymenobacter</taxon>
    </lineage>
</organism>
<reference evidence="1 2" key="1">
    <citation type="submission" date="2020-05" db="EMBL/GenBank/DDBJ databases">
        <title>Hymenobacter terrestris sp. nov. and Hymenobacter lapidiphilus sp. nov., isolated from regoliths in Antarctica.</title>
        <authorList>
            <person name="Sedlacek I."/>
            <person name="Pantucek R."/>
            <person name="Zeman M."/>
            <person name="Holochova P."/>
            <person name="Kralova S."/>
            <person name="Stankova E."/>
            <person name="Sedo O."/>
            <person name="Micenkova L."/>
            <person name="Svec P."/>
            <person name="Gupta V."/>
            <person name="Sood U."/>
            <person name="Korpole U.S."/>
            <person name="Lal R."/>
        </authorList>
    </citation>
    <scope>NUCLEOTIDE SEQUENCE [LARGE SCALE GENOMIC DNA]</scope>
    <source>
        <strain evidence="1 2">P5252</strain>
    </source>
</reference>
<comment type="caution">
    <text evidence="1">The sequence shown here is derived from an EMBL/GenBank/DDBJ whole genome shotgun (WGS) entry which is preliminary data.</text>
</comment>
<name>A0ABX2Q8U4_9BACT</name>
<dbReference type="EMBL" id="JABKAV010000104">
    <property type="protein sequence ID" value="NVO86700.1"/>
    <property type="molecule type" value="Genomic_DNA"/>
</dbReference>
<protein>
    <submittedName>
        <fullName evidence="1">Uncharacterized protein</fullName>
    </submittedName>
</protein>
<keyword evidence="2" id="KW-1185">Reference proteome</keyword>
<dbReference type="RefSeq" id="WP_176901431.1">
    <property type="nucleotide sequence ID" value="NZ_JABKAV010000104.1"/>
</dbReference>
<accession>A0ABX2Q8U4</accession>